<dbReference type="KEGG" id="spad:DVK44_31565"/>
<feature type="signal peptide" evidence="2">
    <location>
        <begin position="1"/>
        <end position="22"/>
    </location>
</feature>
<dbReference type="PROSITE" id="PS51257">
    <property type="entry name" value="PROKAR_LIPOPROTEIN"/>
    <property type="match status" value="1"/>
</dbReference>
<keyword evidence="2" id="KW-0732">Signal</keyword>
<protein>
    <recommendedName>
        <fullName evidence="3">DUF6777 domain-containing protein</fullName>
    </recommendedName>
</protein>
<feature type="region of interest" description="Disordered" evidence="1">
    <location>
        <begin position="41"/>
        <end position="117"/>
    </location>
</feature>
<evidence type="ECO:0000256" key="1">
    <source>
        <dbReference type="SAM" id="MobiDB-lite"/>
    </source>
</evidence>
<feature type="compositionally biased region" description="Low complexity" evidence="1">
    <location>
        <begin position="49"/>
        <end position="80"/>
    </location>
</feature>
<feature type="compositionally biased region" description="Low complexity" evidence="1">
    <location>
        <begin position="303"/>
        <end position="335"/>
    </location>
</feature>
<sequence length="368" mass="36595">MRSLIRRRCALLAALSAGVLITAGCGGSGGTDTPAERELYLQPAAAAGPDPFIRPAAAAPPRETSRPSPGAASPDSASDGGRPGAVPGERRAGAVPRTPRALPGSTPGLYGGTAGAGCDTARRARQLTEDPAVSRAFARGAGIGKESVPDFLHALTPVTLRADVRVTDHGHRAGAATSFQAVLQKGTAVLVDGRGLPRVRCASGNPLSPPVPVPGSVEYRGDRWPDYRAERVVVVRPSDEALAGLVIADTAGGGWLERRIGTDGGEDIVPAVPPAYGPEADVTDADAVPPPDALAPAAPSPAPSGAVPSGGANPPGRAPIAVPDDDPAPVADAAGDGTGDGELFGPLPDGEQPGADAGVLTGPDPVQG</sequence>
<gene>
    <name evidence="4" type="ORF">DVK44_31565</name>
</gene>
<dbReference type="InterPro" id="IPR046704">
    <property type="entry name" value="DUF6777"/>
</dbReference>
<dbReference type="EMBL" id="CP031194">
    <property type="protein sequence ID" value="AXG81496.1"/>
    <property type="molecule type" value="Genomic_DNA"/>
</dbReference>
<reference evidence="5" key="1">
    <citation type="submission" date="2018-07" db="EMBL/GenBank/DDBJ databases">
        <authorList>
            <person name="Zhao J."/>
        </authorList>
    </citation>
    <scope>NUCLEOTIDE SEQUENCE [LARGE SCALE GENOMIC DNA]</scope>
    <source>
        <strain evidence="5">GSSD-12</strain>
    </source>
</reference>
<feature type="compositionally biased region" description="Pro residues" evidence="1">
    <location>
        <begin position="288"/>
        <end position="302"/>
    </location>
</feature>
<name>A0A345HXS2_9ACTN</name>
<evidence type="ECO:0000256" key="2">
    <source>
        <dbReference type="SAM" id="SignalP"/>
    </source>
</evidence>
<evidence type="ECO:0000313" key="5">
    <source>
        <dbReference type="Proteomes" id="UP000253868"/>
    </source>
</evidence>
<keyword evidence="5" id="KW-1185">Reference proteome</keyword>
<dbReference type="OrthoDB" id="4655582at2"/>
<evidence type="ECO:0000313" key="4">
    <source>
        <dbReference type="EMBL" id="AXG81496.1"/>
    </source>
</evidence>
<dbReference type="Proteomes" id="UP000253868">
    <property type="component" value="Chromosome"/>
</dbReference>
<feature type="chain" id="PRO_5039278396" description="DUF6777 domain-containing protein" evidence="2">
    <location>
        <begin position="23"/>
        <end position="368"/>
    </location>
</feature>
<dbReference type="Pfam" id="PF20568">
    <property type="entry name" value="DUF6777"/>
    <property type="match status" value="1"/>
</dbReference>
<organism evidence="4 5">
    <name type="scientific">Streptomyces paludis</name>
    <dbReference type="NCBI Taxonomy" id="2282738"/>
    <lineage>
        <taxon>Bacteria</taxon>
        <taxon>Bacillati</taxon>
        <taxon>Actinomycetota</taxon>
        <taxon>Actinomycetes</taxon>
        <taxon>Kitasatosporales</taxon>
        <taxon>Streptomycetaceae</taxon>
        <taxon>Streptomyces</taxon>
    </lineage>
</organism>
<proteinExistence type="predicted"/>
<accession>A0A345HXS2</accession>
<dbReference type="RefSeq" id="WP_114664037.1">
    <property type="nucleotide sequence ID" value="NZ_CP031194.1"/>
</dbReference>
<feature type="domain" description="DUF6777" evidence="3">
    <location>
        <begin position="101"/>
        <end position="261"/>
    </location>
</feature>
<evidence type="ECO:0000259" key="3">
    <source>
        <dbReference type="Pfam" id="PF20568"/>
    </source>
</evidence>
<feature type="region of interest" description="Disordered" evidence="1">
    <location>
        <begin position="266"/>
        <end position="368"/>
    </location>
</feature>
<dbReference type="AlphaFoldDB" id="A0A345HXS2"/>